<dbReference type="PANTHER" id="PTHR46558:SF4">
    <property type="entry name" value="DNA-BIDING PHAGE PROTEIN"/>
    <property type="match status" value="1"/>
</dbReference>
<evidence type="ECO:0000259" key="2">
    <source>
        <dbReference type="PROSITE" id="PS50943"/>
    </source>
</evidence>
<dbReference type="GO" id="GO:0003677">
    <property type="term" value="F:DNA binding"/>
    <property type="evidence" value="ECO:0007669"/>
    <property type="project" value="UniProtKB-KW"/>
</dbReference>
<evidence type="ECO:0000313" key="4">
    <source>
        <dbReference type="Proteomes" id="UP000199488"/>
    </source>
</evidence>
<dbReference type="AlphaFoldDB" id="A0A1H2RP88"/>
<proteinExistence type="predicted"/>
<dbReference type="InterPro" id="IPR001387">
    <property type="entry name" value="Cro/C1-type_HTH"/>
</dbReference>
<dbReference type="SUPFAM" id="SSF47413">
    <property type="entry name" value="lambda repressor-like DNA-binding domains"/>
    <property type="match status" value="1"/>
</dbReference>
<dbReference type="STRING" id="1122204.SAMN05421781_0854"/>
<feature type="domain" description="HTH cro/C1-type" evidence="2">
    <location>
        <begin position="11"/>
        <end position="65"/>
    </location>
</feature>
<dbReference type="PANTHER" id="PTHR46558">
    <property type="entry name" value="TRACRIPTIONAL REGULATORY PROTEIN-RELATED-RELATED"/>
    <property type="match status" value="1"/>
</dbReference>
<keyword evidence="4" id="KW-1185">Reference proteome</keyword>
<dbReference type="OrthoDB" id="9808239at2"/>
<organism evidence="3 4">
    <name type="scientific">Marinococcus luteus</name>
    <dbReference type="NCBI Taxonomy" id="1122204"/>
    <lineage>
        <taxon>Bacteria</taxon>
        <taxon>Bacillati</taxon>
        <taxon>Bacillota</taxon>
        <taxon>Bacilli</taxon>
        <taxon>Bacillales</taxon>
        <taxon>Bacillaceae</taxon>
        <taxon>Marinococcus</taxon>
    </lineage>
</organism>
<dbReference type="CDD" id="cd00093">
    <property type="entry name" value="HTH_XRE"/>
    <property type="match status" value="1"/>
</dbReference>
<evidence type="ECO:0000256" key="1">
    <source>
        <dbReference type="ARBA" id="ARBA00023125"/>
    </source>
</evidence>
<name>A0A1H2RP88_9BACI</name>
<evidence type="ECO:0000313" key="3">
    <source>
        <dbReference type="EMBL" id="SDW21221.1"/>
    </source>
</evidence>
<dbReference type="EMBL" id="FNNC01000001">
    <property type="protein sequence ID" value="SDW21221.1"/>
    <property type="molecule type" value="Genomic_DNA"/>
</dbReference>
<dbReference type="Proteomes" id="UP000199488">
    <property type="component" value="Unassembled WGS sequence"/>
</dbReference>
<gene>
    <name evidence="3" type="ORF">SAMN05421781_0854</name>
</gene>
<sequence>MNELGELTNQLSVFRAKEGYSQAEVAKRIGVSRQTIISLEKNKYSPSLKLAFELAYLFDTGIEDIFQYNLKGED</sequence>
<dbReference type="RefSeq" id="WP_091611579.1">
    <property type="nucleotide sequence ID" value="NZ_FNNC01000001.1"/>
</dbReference>
<reference evidence="3 4" key="1">
    <citation type="submission" date="2016-10" db="EMBL/GenBank/DDBJ databases">
        <authorList>
            <person name="de Groot N.N."/>
        </authorList>
    </citation>
    <scope>NUCLEOTIDE SEQUENCE [LARGE SCALE GENOMIC DNA]</scope>
    <source>
        <strain evidence="3 4">DSM 23126</strain>
    </source>
</reference>
<dbReference type="SMART" id="SM00530">
    <property type="entry name" value="HTH_XRE"/>
    <property type="match status" value="1"/>
</dbReference>
<dbReference type="Pfam" id="PF01381">
    <property type="entry name" value="HTH_3"/>
    <property type="match status" value="1"/>
</dbReference>
<protein>
    <submittedName>
        <fullName evidence="3">Transcriptional regulator</fullName>
    </submittedName>
</protein>
<dbReference type="InterPro" id="IPR010982">
    <property type="entry name" value="Lambda_DNA-bd_dom_sf"/>
</dbReference>
<dbReference type="Gene3D" id="1.10.260.40">
    <property type="entry name" value="lambda repressor-like DNA-binding domains"/>
    <property type="match status" value="1"/>
</dbReference>
<dbReference type="PROSITE" id="PS50943">
    <property type="entry name" value="HTH_CROC1"/>
    <property type="match status" value="1"/>
</dbReference>
<keyword evidence="1" id="KW-0238">DNA-binding</keyword>
<accession>A0A1H2RP88</accession>